<keyword evidence="8" id="KW-0249">Electron transport</keyword>
<sequence length="286" mass="32366">MPPVKMKKPLMAAIGLGLSGCGADYSVFHPAGPVAQSELNAVVISTIVVAVIIFLIWGLWLYVLIRFRDTPRNHAPYRPNWRQSRPLEIAIFALPVAALLVLAVPTVKKTYALAHVPSRHPLVVDVTSLDYKWVFQYPRQHIATVNYFYIPIGRPVLFQLTAHSPMTALWAPNLGGMEYAMPNRVLPLWLEATRTGTFLGRNANYNGIDYWCMTFLVHAVSPLRFTRWVKRIQTTKPSLTVADWRQLSRHTVAAPQAYSNYPADTFPEKPTQFTVRGLYYVPTHKP</sequence>
<evidence type="ECO:0000256" key="5">
    <source>
        <dbReference type="ARBA" id="ARBA00022660"/>
    </source>
</evidence>
<comment type="subcellular location">
    <subcellularLocation>
        <location evidence="1">Cell membrane</location>
        <topology evidence="1">Multi-pass membrane protein</topology>
    </subcellularLocation>
</comment>
<dbReference type="GO" id="GO:0004129">
    <property type="term" value="F:cytochrome-c oxidase activity"/>
    <property type="evidence" value="ECO:0007669"/>
    <property type="project" value="InterPro"/>
</dbReference>
<dbReference type="PANTHER" id="PTHR22888">
    <property type="entry name" value="CYTOCHROME C OXIDASE, SUBUNIT II"/>
    <property type="match status" value="1"/>
</dbReference>
<evidence type="ECO:0000256" key="7">
    <source>
        <dbReference type="ARBA" id="ARBA00022729"/>
    </source>
</evidence>
<reference evidence="15 16" key="1">
    <citation type="journal article" date="2014" name="BMC Genomics">
        <title>Comparison of environmental and isolate Sulfobacillus genomes reveals diverse carbon, sulfur, nitrogen, and hydrogen metabolisms.</title>
        <authorList>
            <person name="Justice N.B."/>
            <person name="Norman A."/>
            <person name="Brown C.T."/>
            <person name="Singh A."/>
            <person name="Thomas B.C."/>
            <person name="Banfield J.F."/>
        </authorList>
    </citation>
    <scope>NUCLEOTIDE SEQUENCE [LARGE SCALE GENOMIC DNA]</scope>
    <source>
        <strain evidence="15">AMDSBA3</strain>
    </source>
</reference>
<dbReference type="Pfam" id="PF00116">
    <property type="entry name" value="COX2"/>
    <property type="match status" value="1"/>
</dbReference>
<dbReference type="InterPro" id="IPR008972">
    <property type="entry name" value="Cupredoxin"/>
</dbReference>
<evidence type="ECO:0000313" key="15">
    <source>
        <dbReference type="EMBL" id="PSR20612.1"/>
    </source>
</evidence>
<accession>A0A2T2WEE1</accession>
<keyword evidence="7" id="KW-0732">Signal</keyword>
<dbReference type="InterPro" id="IPR002429">
    <property type="entry name" value="CcO_II-like_C"/>
</dbReference>
<name>A0A2T2WEE1_9FIRM</name>
<dbReference type="InterPro" id="IPR034227">
    <property type="entry name" value="CuRO_UO_II"/>
</dbReference>
<evidence type="ECO:0000256" key="1">
    <source>
        <dbReference type="ARBA" id="ARBA00004651"/>
    </source>
</evidence>
<keyword evidence="3" id="KW-0813">Transport</keyword>
<evidence type="ECO:0000256" key="6">
    <source>
        <dbReference type="ARBA" id="ARBA00022692"/>
    </source>
</evidence>
<evidence type="ECO:0000259" key="13">
    <source>
        <dbReference type="PROSITE" id="PS50857"/>
    </source>
</evidence>
<dbReference type="AlphaFoldDB" id="A0A2T2WEE1"/>
<evidence type="ECO:0000256" key="12">
    <source>
        <dbReference type="SAM" id="Phobius"/>
    </source>
</evidence>
<dbReference type="GO" id="GO:0005886">
    <property type="term" value="C:plasma membrane"/>
    <property type="evidence" value="ECO:0007669"/>
    <property type="project" value="UniProtKB-SubCell"/>
</dbReference>
<evidence type="ECO:0000256" key="9">
    <source>
        <dbReference type="ARBA" id="ARBA00022989"/>
    </source>
</evidence>
<dbReference type="PROSITE" id="PS50857">
    <property type="entry name" value="COX2_CUA"/>
    <property type="match status" value="1"/>
</dbReference>
<keyword evidence="6 12" id="KW-0812">Transmembrane</keyword>
<feature type="transmembrane region" description="Helical" evidence="12">
    <location>
        <begin position="86"/>
        <end position="107"/>
    </location>
</feature>
<dbReference type="InterPro" id="IPR036257">
    <property type="entry name" value="Cyt_c_oxidase_su2_TM_sf"/>
</dbReference>
<dbReference type="InterPro" id="IPR045187">
    <property type="entry name" value="CcO_II"/>
</dbReference>
<dbReference type="SUPFAM" id="SSF49503">
    <property type="entry name" value="Cupredoxins"/>
    <property type="match status" value="1"/>
</dbReference>
<keyword evidence="11 12" id="KW-0472">Membrane</keyword>
<dbReference type="GO" id="GO:0016491">
    <property type="term" value="F:oxidoreductase activity"/>
    <property type="evidence" value="ECO:0007669"/>
    <property type="project" value="UniProtKB-KW"/>
</dbReference>
<comment type="caution">
    <text evidence="15">The sequence shown here is derived from an EMBL/GenBank/DDBJ whole genome shotgun (WGS) entry which is preliminary data.</text>
</comment>
<evidence type="ECO:0000256" key="4">
    <source>
        <dbReference type="ARBA" id="ARBA00022475"/>
    </source>
</evidence>
<feature type="domain" description="Cytochrome oxidase subunit II copper A binding" evidence="13">
    <location>
        <begin position="119"/>
        <end position="231"/>
    </location>
</feature>
<evidence type="ECO:0000256" key="2">
    <source>
        <dbReference type="ARBA" id="ARBA00007866"/>
    </source>
</evidence>
<evidence type="ECO:0000313" key="16">
    <source>
        <dbReference type="Proteomes" id="UP000241848"/>
    </source>
</evidence>
<evidence type="ECO:0000256" key="3">
    <source>
        <dbReference type="ARBA" id="ARBA00022448"/>
    </source>
</evidence>
<evidence type="ECO:0000256" key="8">
    <source>
        <dbReference type="ARBA" id="ARBA00022982"/>
    </source>
</evidence>
<evidence type="ECO:0000256" key="11">
    <source>
        <dbReference type="ARBA" id="ARBA00023136"/>
    </source>
</evidence>
<dbReference type="GO" id="GO:0005507">
    <property type="term" value="F:copper ion binding"/>
    <property type="evidence" value="ECO:0007669"/>
    <property type="project" value="InterPro"/>
</dbReference>
<protein>
    <submittedName>
        <fullName evidence="15">Cytochrome ubiquinol oxidase subunit II</fullName>
    </submittedName>
</protein>
<keyword evidence="4" id="KW-1003">Cell membrane</keyword>
<feature type="transmembrane region" description="Helical" evidence="12">
    <location>
        <begin position="39"/>
        <end position="65"/>
    </location>
</feature>
<dbReference type="EMBL" id="PXYV01000055">
    <property type="protein sequence ID" value="PSR20612.1"/>
    <property type="molecule type" value="Genomic_DNA"/>
</dbReference>
<comment type="similarity">
    <text evidence="2">Belongs to the cytochrome c oxidase subunit 2 family.</text>
</comment>
<evidence type="ECO:0000259" key="14">
    <source>
        <dbReference type="PROSITE" id="PS50999"/>
    </source>
</evidence>
<dbReference type="PROSITE" id="PS51257">
    <property type="entry name" value="PROKAR_LIPOPROTEIN"/>
    <property type="match status" value="1"/>
</dbReference>
<dbReference type="Proteomes" id="UP000241848">
    <property type="component" value="Unassembled WGS sequence"/>
</dbReference>
<evidence type="ECO:0000256" key="10">
    <source>
        <dbReference type="ARBA" id="ARBA00023002"/>
    </source>
</evidence>
<dbReference type="SUPFAM" id="SSF81464">
    <property type="entry name" value="Cytochrome c oxidase subunit II-like, transmembrane region"/>
    <property type="match status" value="1"/>
</dbReference>
<dbReference type="Gene3D" id="2.60.40.420">
    <property type="entry name" value="Cupredoxins - blue copper proteins"/>
    <property type="match status" value="1"/>
</dbReference>
<organism evidence="15 16">
    <name type="scientific">Sulfobacillus acidophilus</name>
    <dbReference type="NCBI Taxonomy" id="53633"/>
    <lineage>
        <taxon>Bacteria</taxon>
        <taxon>Bacillati</taxon>
        <taxon>Bacillota</taxon>
        <taxon>Clostridia</taxon>
        <taxon>Eubacteriales</taxon>
        <taxon>Clostridiales Family XVII. Incertae Sedis</taxon>
        <taxon>Sulfobacillus</taxon>
    </lineage>
</organism>
<gene>
    <name evidence="15" type="ORF">C7B45_13945</name>
</gene>
<feature type="domain" description="Cytochrome oxidase subunit II transmembrane region profile" evidence="14">
    <location>
        <begin position="19"/>
        <end position="117"/>
    </location>
</feature>
<dbReference type="CDD" id="cd04212">
    <property type="entry name" value="CuRO_UO_II"/>
    <property type="match status" value="1"/>
</dbReference>
<keyword evidence="10" id="KW-0560">Oxidoreductase</keyword>
<dbReference type="InterPro" id="IPR011759">
    <property type="entry name" value="Cyt_c_oxidase_su2_TM_dom"/>
</dbReference>
<dbReference type="PANTHER" id="PTHR22888:SF18">
    <property type="entry name" value="CYTOCHROME BO(3) UBIQUINOL OXIDASE SUBUNIT 2"/>
    <property type="match status" value="1"/>
</dbReference>
<keyword evidence="9 12" id="KW-1133">Transmembrane helix</keyword>
<keyword evidence="5" id="KW-0679">Respiratory chain</keyword>
<proteinExistence type="inferred from homology"/>
<dbReference type="Gene3D" id="1.10.287.90">
    <property type="match status" value="1"/>
</dbReference>
<dbReference type="PROSITE" id="PS50999">
    <property type="entry name" value="COX2_TM"/>
    <property type="match status" value="1"/>
</dbReference>
<dbReference type="GO" id="GO:0042773">
    <property type="term" value="P:ATP synthesis coupled electron transport"/>
    <property type="evidence" value="ECO:0007669"/>
    <property type="project" value="TreeGrafter"/>
</dbReference>